<evidence type="ECO:0000256" key="5">
    <source>
        <dbReference type="ARBA" id="ARBA00023136"/>
    </source>
</evidence>
<keyword evidence="5 6" id="KW-0472">Membrane</keyword>
<feature type="transmembrane region" description="Helical" evidence="6">
    <location>
        <begin position="114"/>
        <end position="140"/>
    </location>
</feature>
<dbReference type="AlphaFoldDB" id="A0A2P4EVE3"/>
<dbReference type="RefSeq" id="WP_104738219.1">
    <property type="nucleotide sequence ID" value="NZ_BMHR01000006.1"/>
</dbReference>
<accession>A0A2P4EVE3</accession>
<feature type="transmembrane region" description="Helical" evidence="6">
    <location>
        <begin position="152"/>
        <end position="171"/>
    </location>
</feature>
<keyword evidence="2" id="KW-1003">Cell membrane</keyword>
<dbReference type="EMBL" id="PPSK01000007">
    <property type="protein sequence ID" value="POB03577.1"/>
    <property type="molecule type" value="Genomic_DNA"/>
</dbReference>
<dbReference type="InterPro" id="IPR002797">
    <property type="entry name" value="Polysacc_synth"/>
</dbReference>
<feature type="transmembrane region" description="Helical" evidence="6">
    <location>
        <begin position="40"/>
        <end position="64"/>
    </location>
</feature>
<dbReference type="CDD" id="cd13128">
    <property type="entry name" value="MATE_Wzx_like"/>
    <property type="match status" value="1"/>
</dbReference>
<dbReference type="Proteomes" id="UP000243451">
    <property type="component" value="Unassembled WGS sequence"/>
</dbReference>
<feature type="transmembrane region" description="Helical" evidence="6">
    <location>
        <begin position="85"/>
        <end position="108"/>
    </location>
</feature>
<comment type="subcellular location">
    <subcellularLocation>
        <location evidence="1">Cell membrane</location>
        <topology evidence="1">Multi-pass membrane protein</topology>
    </subcellularLocation>
</comment>
<sequence>MMGLMRLFSLSAYIKIIGLGLGFLNTVLLTRLMTAKEFGSYSFIISMLAILSLPAVMGVPEVLIREVSKYTSLKEHGSLFYLMRWAFFSMLFTLILSCTVLLLCWYFFGERFQGWSVVVVMAIMIFSSVNAVRSAILLGLKKVIAGQVSELAVKPLALFIMLIVLLINGAELNEVEALIWTALATMLSMFVGFVLLWRNMPKLNFPKKSISADLYLSWSRSALPLALISGLYVLNQQLDIVMLGVLSGDADVGIYKVASQMGFFVIFGQQLIRPVVAPRFSEYWSRGKLYDLEKIVVFSGRVSFAIAALVTVIMIVGGEFILSCIFGDEYAKGYAALVVICIGQMINAATGSVGNLLNMCGKELQSLKALVIGLVVNVLASVVLIPILGGLGAAIGTSLSLGVWNLMLWFSVKKNIGINPAIVRVK</sequence>
<feature type="transmembrane region" description="Helical" evidence="6">
    <location>
        <begin position="394"/>
        <end position="412"/>
    </location>
</feature>
<name>A0A2P4EVE3_9GAMM</name>
<keyword evidence="4 6" id="KW-1133">Transmembrane helix</keyword>
<dbReference type="InterPro" id="IPR050833">
    <property type="entry name" value="Poly_Biosynth_Transport"/>
</dbReference>
<evidence type="ECO:0000313" key="8">
    <source>
        <dbReference type="Proteomes" id="UP000243451"/>
    </source>
</evidence>
<evidence type="ECO:0000256" key="4">
    <source>
        <dbReference type="ARBA" id="ARBA00022989"/>
    </source>
</evidence>
<feature type="transmembrane region" description="Helical" evidence="6">
    <location>
        <begin position="296"/>
        <end position="322"/>
    </location>
</feature>
<feature type="transmembrane region" description="Helical" evidence="6">
    <location>
        <begin position="369"/>
        <end position="388"/>
    </location>
</feature>
<comment type="caution">
    <text evidence="7">The sequence shown here is derived from an EMBL/GenBank/DDBJ whole genome shotgun (WGS) entry which is preliminary data.</text>
</comment>
<organism evidence="7 8">
    <name type="scientific">Halopseudomonas oceani</name>
    <dbReference type="NCBI Taxonomy" id="1708783"/>
    <lineage>
        <taxon>Bacteria</taxon>
        <taxon>Pseudomonadati</taxon>
        <taxon>Pseudomonadota</taxon>
        <taxon>Gammaproteobacteria</taxon>
        <taxon>Pseudomonadales</taxon>
        <taxon>Pseudomonadaceae</taxon>
        <taxon>Halopseudomonas</taxon>
    </lineage>
</organism>
<keyword evidence="3 6" id="KW-0812">Transmembrane</keyword>
<dbReference type="OrthoDB" id="103403at2"/>
<evidence type="ECO:0000256" key="1">
    <source>
        <dbReference type="ARBA" id="ARBA00004651"/>
    </source>
</evidence>
<reference evidence="7 8" key="1">
    <citation type="submission" date="2018-01" db="EMBL/GenBank/DDBJ databases">
        <title>Draft genome of the type strain Pseudomonas oceani DSM 100277 isolated from the deep water in Okinawa trough, northwestern Pacific Ocean.</title>
        <authorList>
            <person name="Gomila M."/>
            <person name="Mulet M."/>
            <person name="Garcia-Valdes E."/>
            <person name="Lalucat J."/>
        </authorList>
    </citation>
    <scope>NUCLEOTIDE SEQUENCE [LARGE SCALE GENOMIC DNA]</scope>
    <source>
        <strain evidence="7 8">DSM 100277</strain>
    </source>
</reference>
<feature type="transmembrane region" description="Helical" evidence="6">
    <location>
        <begin position="177"/>
        <end position="197"/>
    </location>
</feature>
<gene>
    <name evidence="7" type="ORF">C1949_09395</name>
</gene>
<protein>
    <submittedName>
        <fullName evidence="7">Uncharacterized protein</fullName>
    </submittedName>
</protein>
<evidence type="ECO:0000256" key="6">
    <source>
        <dbReference type="SAM" id="Phobius"/>
    </source>
</evidence>
<dbReference type="PANTHER" id="PTHR30250">
    <property type="entry name" value="PST FAMILY PREDICTED COLANIC ACID TRANSPORTER"/>
    <property type="match status" value="1"/>
</dbReference>
<feature type="transmembrane region" description="Helical" evidence="6">
    <location>
        <begin position="12"/>
        <end position="34"/>
    </location>
</feature>
<proteinExistence type="predicted"/>
<dbReference type="GO" id="GO:0005886">
    <property type="term" value="C:plasma membrane"/>
    <property type="evidence" value="ECO:0007669"/>
    <property type="project" value="UniProtKB-SubCell"/>
</dbReference>
<dbReference type="Pfam" id="PF01943">
    <property type="entry name" value="Polysacc_synt"/>
    <property type="match status" value="1"/>
</dbReference>
<evidence type="ECO:0000313" key="7">
    <source>
        <dbReference type="EMBL" id="POB03577.1"/>
    </source>
</evidence>
<evidence type="ECO:0000256" key="2">
    <source>
        <dbReference type="ARBA" id="ARBA00022475"/>
    </source>
</evidence>
<dbReference type="PANTHER" id="PTHR30250:SF11">
    <property type="entry name" value="O-ANTIGEN TRANSPORTER-RELATED"/>
    <property type="match status" value="1"/>
</dbReference>
<keyword evidence="8" id="KW-1185">Reference proteome</keyword>
<evidence type="ECO:0000256" key="3">
    <source>
        <dbReference type="ARBA" id="ARBA00022692"/>
    </source>
</evidence>
<feature type="transmembrane region" description="Helical" evidence="6">
    <location>
        <begin position="334"/>
        <end position="357"/>
    </location>
</feature>